<accession>A0A6A4W759</accession>
<protein>
    <submittedName>
        <fullName evidence="7">Cell growth regulator with RING finger domain protein 1</fullName>
    </submittedName>
</protein>
<dbReference type="OrthoDB" id="10251219at2759"/>
<evidence type="ECO:0000313" key="7">
    <source>
        <dbReference type="EMBL" id="KAF0297701.1"/>
    </source>
</evidence>
<feature type="region of interest" description="Disordered" evidence="4">
    <location>
        <begin position="283"/>
        <end position="310"/>
    </location>
</feature>
<dbReference type="InterPro" id="IPR001841">
    <property type="entry name" value="Znf_RING"/>
</dbReference>
<dbReference type="GO" id="GO:0008270">
    <property type="term" value="F:zinc ion binding"/>
    <property type="evidence" value="ECO:0007669"/>
    <property type="project" value="UniProtKB-KW"/>
</dbReference>
<keyword evidence="5" id="KW-0812">Transmembrane</keyword>
<dbReference type="Pfam" id="PF13920">
    <property type="entry name" value="zf-C3HC4_3"/>
    <property type="match status" value="1"/>
</dbReference>
<reference evidence="7 8" key="1">
    <citation type="submission" date="2019-07" db="EMBL/GenBank/DDBJ databases">
        <title>Draft genome assembly of a fouling barnacle, Amphibalanus amphitrite (Darwin, 1854): The first reference genome for Thecostraca.</title>
        <authorList>
            <person name="Kim W."/>
        </authorList>
    </citation>
    <scope>NUCLEOTIDE SEQUENCE [LARGE SCALE GENOMIC DNA]</scope>
    <source>
        <strain evidence="7">SNU_AA5</strain>
        <tissue evidence="7">Soma without cirri and trophi</tissue>
    </source>
</reference>
<name>A0A6A4W759_AMPAM</name>
<keyword evidence="8" id="KW-1185">Reference proteome</keyword>
<dbReference type="GO" id="GO:0030308">
    <property type="term" value="P:negative regulation of cell growth"/>
    <property type="evidence" value="ECO:0007669"/>
    <property type="project" value="TreeGrafter"/>
</dbReference>
<evidence type="ECO:0000256" key="5">
    <source>
        <dbReference type="SAM" id="Phobius"/>
    </source>
</evidence>
<keyword evidence="1 3" id="KW-0863">Zinc-finger</keyword>
<keyword evidence="5" id="KW-1133">Transmembrane helix</keyword>
<dbReference type="AlphaFoldDB" id="A0A6A4W759"/>
<evidence type="ECO:0000256" key="3">
    <source>
        <dbReference type="PROSITE-ProRule" id="PRU00175"/>
    </source>
</evidence>
<comment type="caution">
    <text evidence="7">The sequence shown here is derived from an EMBL/GenBank/DDBJ whole genome shotgun (WGS) entry which is preliminary data.</text>
</comment>
<dbReference type="Gene3D" id="3.30.40.10">
    <property type="entry name" value="Zinc/RING finger domain, C3HC4 (zinc finger)"/>
    <property type="match status" value="1"/>
</dbReference>
<dbReference type="EMBL" id="VIIS01001477">
    <property type="protein sequence ID" value="KAF0297701.1"/>
    <property type="molecule type" value="Genomic_DNA"/>
</dbReference>
<dbReference type="PROSITE" id="PS50089">
    <property type="entry name" value="ZF_RING_2"/>
    <property type="match status" value="1"/>
</dbReference>
<evidence type="ECO:0000259" key="6">
    <source>
        <dbReference type="PROSITE" id="PS50089"/>
    </source>
</evidence>
<dbReference type="InterPro" id="IPR013083">
    <property type="entry name" value="Znf_RING/FYVE/PHD"/>
</dbReference>
<feature type="compositionally biased region" description="Pro residues" evidence="4">
    <location>
        <begin position="213"/>
        <end position="224"/>
    </location>
</feature>
<gene>
    <name evidence="7" type="primary">Cgrrf1_1</name>
    <name evidence="7" type="ORF">FJT64_004905</name>
</gene>
<evidence type="ECO:0000313" key="8">
    <source>
        <dbReference type="Proteomes" id="UP000440578"/>
    </source>
</evidence>
<feature type="transmembrane region" description="Helical" evidence="5">
    <location>
        <begin position="32"/>
        <end position="50"/>
    </location>
</feature>
<organism evidence="7 8">
    <name type="scientific">Amphibalanus amphitrite</name>
    <name type="common">Striped barnacle</name>
    <name type="synonym">Balanus amphitrite</name>
    <dbReference type="NCBI Taxonomy" id="1232801"/>
    <lineage>
        <taxon>Eukaryota</taxon>
        <taxon>Metazoa</taxon>
        <taxon>Ecdysozoa</taxon>
        <taxon>Arthropoda</taxon>
        <taxon>Crustacea</taxon>
        <taxon>Multicrustacea</taxon>
        <taxon>Cirripedia</taxon>
        <taxon>Thoracica</taxon>
        <taxon>Thoracicalcarea</taxon>
        <taxon>Balanomorpha</taxon>
        <taxon>Balanoidea</taxon>
        <taxon>Balanidae</taxon>
        <taxon>Amphibalaninae</taxon>
        <taxon>Amphibalanus</taxon>
    </lineage>
</organism>
<evidence type="ECO:0000256" key="1">
    <source>
        <dbReference type="ARBA" id="ARBA00022771"/>
    </source>
</evidence>
<keyword evidence="5" id="KW-0472">Membrane</keyword>
<feature type="region of interest" description="Disordered" evidence="4">
    <location>
        <begin position="204"/>
        <end position="224"/>
    </location>
</feature>
<dbReference type="Proteomes" id="UP000440578">
    <property type="component" value="Unassembled WGS sequence"/>
</dbReference>
<evidence type="ECO:0000256" key="4">
    <source>
        <dbReference type="SAM" id="MobiDB-lite"/>
    </source>
</evidence>
<dbReference type="PANTHER" id="PTHR15379:SF2">
    <property type="entry name" value="CELL GROWTH REGULATOR WITH RING FINGER DOMAIN PROTEIN 1"/>
    <property type="match status" value="1"/>
</dbReference>
<dbReference type="PANTHER" id="PTHR15379">
    <property type="entry name" value="CELL GROWTH REGULATOR WITH RING FINGER DOMAIN PROTEIN 1"/>
    <property type="match status" value="1"/>
</dbReference>
<sequence>MPLARSCLAPDYSFYCNAMNILIFSLVETPHFIIVLAIMIGLTLLSMYLFRGQTMFSQSVVWWGTQDAVRLHLEPLHVPFSLDVLSDAPTTEPADGTAARPPAVRCVLKTEKPCRLRLLWRVPFSALSHLLNRITAGDALLYGCQTTSAITRRSVKLCFPGDRQVALVAVIHIRDRVVSMETSVLHRYVRQADGRVTLLQPLYSSGVEDPPEDPGPAPPSGRPQSPPGSLGVCCVCRSEPAEVVLLPCRHGCVCSDCFRRTETCPLCRGRVAQYFTVPTVGQEGERGRLVEERGGPVEERGHSEDPVDAQ</sequence>
<dbReference type="SUPFAM" id="SSF57850">
    <property type="entry name" value="RING/U-box"/>
    <property type="match status" value="1"/>
</dbReference>
<proteinExistence type="predicted"/>
<feature type="domain" description="RING-type" evidence="6">
    <location>
        <begin position="233"/>
        <end position="268"/>
    </location>
</feature>
<evidence type="ECO:0000256" key="2">
    <source>
        <dbReference type="ARBA" id="ARBA00022833"/>
    </source>
</evidence>
<keyword evidence="2" id="KW-0862">Zinc</keyword>
<keyword evidence="1 3" id="KW-0479">Metal-binding</keyword>
<dbReference type="InterPro" id="IPR042496">
    <property type="entry name" value="CGRF1"/>
</dbReference>